<keyword evidence="9" id="KW-1185">Reference proteome</keyword>
<dbReference type="GO" id="GO:0016020">
    <property type="term" value="C:membrane"/>
    <property type="evidence" value="ECO:0007669"/>
    <property type="project" value="UniProtKB-SubCell"/>
</dbReference>
<evidence type="ECO:0000256" key="1">
    <source>
        <dbReference type="ARBA" id="ARBA00004141"/>
    </source>
</evidence>
<dbReference type="PANTHER" id="PTHR10383:SF44">
    <property type="entry name" value="SERINC-DOMAIN CONTAINING SERINE AND SPHINGOLIPID BIOSYNTHESIS PROTEIN"/>
    <property type="match status" value="1"/>
</dbReference>
<evidence type="ECO:0000256" key="4">
    <source>
        <dbReference type="ARBA" id="ARBA00022989"/>
    </source>
</evidence>
<evidence type="ECO:0000256" key="5">
    <source>
        <dbReference type="ARBA" id="ARBA00023136"/>
    </source>
</evidence>
<evidence type="ECO:0000256" key="3">
    <source>
        <dbReference type="ARBA" id="ARBA00022692"/>
    </source>
</evidence>
<sequence length="317" mass="35587">MMEAVAIAVGVPAAGRKCTKLEEKPAGHRVGFGHGRPLRLPCRRRRPSWRGTDVPGNPAPHARHLSISQQRRVTTRTACLLGQQEPGIASYKEKAGSFQHVKASLGFFSGLFGIAFAAFSTGEDYKSIQVRDRERSEDDVPYGYGFFHFVFATGSMYLGMVFVSWDTRDATVQMFNMWAYVVWTCTVIHIVNEGRPVVVSFVFRYQIPEPDIAPSIFDSVWKSMTSSSDDDVQAPAPRHHPVHITSSWCRNLQHKQQRRHHRPLNIFYTSTVPLPPRFLSCTRRAHSSGGGVLAADRSRCSSGYGSSWECKQYTVHV</sequence>
<feature type="region of interest" description="Disordered" evidence="6">
    <location>
        <begin position="44"/>
        <end position="64"/>
    </location>
</feature>
<evidence type="ECO:0000313" key="8">
    <source>
        <dbReference type="EMBL" id="WVZ98308.1"/>
    </source>
</evidence>
<comment type="subcellular location">
    <subcellularLocation>
        <location evidence="1">Membrane</location>
        <topology evidence="1">Multi-pass membrane protein</topology>
    </subcellularLocation>
</comment>
<feature type="transmembrane region" description="Helical" evidence="7">
    <location>
        <begin position="103"/>
        <end position="122"/>
    </location>
</feature>
<reference evidence="8 9" key="1">
    <citation type="submission" date="2024-02" db="EMBL/GenBank/DDBJ databases">
        <title>High-quality chromosome-scale genome assembly of Pensacola bahiagrass (Paspalum notatum Flugge var. saurae).</title>
        <authorList>
            <person name="Vega J.M."/>
            <person name="Podio M."/>
            <person name="Orjuela J."/>
            <person name="Siena L.A."/>
            <person name="Pessino S.C."/>
            <person name="Combes M.C."/>
            <person name="Mariac C."/>
            <person name="Albertini E."/>
            <person name="Pupilli F."/>
            <person name="Ortiz J.P.A."/>
            <person name="Leblanc O."/>
        </authorList>
    </citation>
    <scope>NUCLEOTIDE SEQUENCE [LARGE SCALE GENOMIC DNA]</scope>
    <source>
        <strain evidence="8">R1</strain>
        <tissue evidence="8">Leaf</tissue>
    </source>
</reference>
<protein>
    <submittedName>
        <fullName evidence="8">Uncharacterized protein</fullName>
    </submittedName>
</protein>
<evidence type="ECO:0000256" key="6">
    <source>
        <dbReference type="SAM" id="MobiDB-lite"/>
    </source>
</evidence>
<keyword evidence="4 7" id="KW-1133">Transmembrane helix</keyword>
<feature type="transmembrane region" description="Helical" evidence="7">
    <location>
        <begin position="142"/>
        <end position="163"/>
    </location>
</feature>
<dbReference type="AlphaFoldDB" id="A0AAQ3XGT4"/>
<comment type="similarity">
    <text evidence="2">Belongs to the TDE1 family.</text>
</comment>
<evidence type="ECO:0000313" key="9">
    <source>
        <dbReference type="Proteomes" id="UP001341281"/>
    </source>
</evidence>
<dbReference type="InterPro" id="IPR005016">
    <property type="entry name" value="TDE1/TMS"/>
</dbReference>
<keyword evidence="3 7" id="KW-0812">Transmembrane</keyword>
<evidence type="ECO:0000256" key="2">
    <source>
        <dbReference type="ARBA" id="ARBA00006665"/>
    </source>
</evidence>
<dbReference type="Proteomes" id="UP001341281">
    <property type="component" value="Chromosome 10"/>
</dbReference>
<organism evidence="8 9">
    <name type="scientific">Paspalum notatum var. saurae</name>
    <dbReference type="NCBI Taxonomy" id="547442"/>
    <lineage>
        <taxon>Eukaryota</taxon>
        <taxon>Viridiplantae</taxon>
        <taxon>Streptophyta</taxon>
        <taxon>Embryophyta</taxon>
        <taxon>Tracheophyta</taxon>
        <taxon>Spermatophyta</taxon>
        <taxon>Magnoliopsida</taxon>
        <taxon>Liliopsida</taxon>
        <taxon>Poales</taxon>
        <taxon>Poaceae</taxon>
        <taxon>PACMAD clade</taxon>
        <taxon>Panicoideae</taxon>
        <taxon>Andropogonodae</taxon>
        <taxon>Paspaleae</taxon>
        <taxon>Paspalinae</taxon>
        <taxon>Paspalum</taxon>
    </lineage>
</organism>
<name>A0AAQ3XGT4_PASNO</name>
<proteinExistence type="inferred from homology"/>
<evidence type="ECO:0000256" key="7">
    <source>
        <dbReference type="SAM" id="Phobius"/>
    </source>
</evidence>
<dbReference type="PANTHER" id="PTHR10383">
    <property type="entry name" value="SERINE INCORPORATOR"/>
    <property type="match status" value="1"/>
</dbReference>
<accession>A0AAQ3XGT4</accession>
<keyword evidence="5 7" id="KW-0472">Membrane</keyword>
<dbReference type="Pfam" id="PF03348">
    <property type="entry name" value="Serinc"/>
    <property type="match status" value="1"/>
</dbReference>
<gene>
    <name evidence="8" type="ORF">U9M48_043769</name>
</gene>
<dbReference type="EMBL" id="CP144754">
    <property type="protein sequence ID" value="WVZ98308.1"/>
    <property type="molecule type" value="Genomic_DNA"/>
</dbReference>